<evidence type="ECO:0000313" key="2">
    <source>
        <dbReference type="EMBL" id="RIA84478.1"/>
    </source>
</evidence>
<feature type="compositionally biased region" description="Polar residues" evidence="1">
    <location>
        <begin position="69"/>
        <end position="88"/>
    </location>
</feature>
<name>A0A397SEQ5_9GLOM</name>
<dbReference type="OrthoDB" id="2447427at2759"/>
<dbReference type="EMBL" id="QKYT01000489">
    <property type="protein sequence ID" value="RIA84478.1"/>
    <property type="molecule type" value="Genomic_DNA"/>
</dbReference>
<gene>
    <name evidence="2" type="ORF">C1645_879897</name>
</gene>
<dbReference type="Proteomes" id="UP000265703">
    <property type="component" value="Unassembled WGS sequence"/>
</dbReference>
<evidence type="ECO:0000256" key="1">
    <source>
        <dbReference type="SAM" id="MobiDB-lite"/>
    </source>
</evidence>
<proteinExistence type="predicted"/>
<comment type="caution">
    <text evidence="2">The sequence shown here is derived from an EMBL/GenBank/DDBJ whole genome shotgun (WGS) entry which is preliminary data.</text>
</comment>
<feature type="region of interest" description="Disordered" evidence="1">
    <location>
        <begin position="68"/>
        <end position="88"/>
    </location>
</feature>
<evidence type="ECO:0000313" key="3">
    <source>
        <dbReference type="Proteomes" id="UP000265703"/>
    </source>
</evidence>
<reference evidence="2 3" key="1">
    <citation type="submission" date="2018-06" db="EMBL/GenBank/DDBJ databases">
        <title>Comparative genomics reveals the genomic features of Rhizophagus irregularis, R. cerebriforme, R. diaphanum and Gigaspora rosea, and their symbiotic lifestyle signature.</title>
        <authorList>
            <person name="Morin E."/>
            <person name="San Clemente H."/>
            <person name="Chen E.C.H."/>
            <person name="De La Providencia I."/>
            <person name="Hainaut M."/>
            <person name="Kuo A."/>
            <person name="Kohler A."/>
            <person name="Murat C."/>
            <person name="Tang N."/>
            <person name="Roy S."/>
            <person name="Loubradou J."/>
            <person name="Henrissat B."/>
            <person name="Grigoriev I.V."/>
            <person name="Corradi N."/>
            <person name="Roux C."/>
            <person name="Martin F.M."/>
        </authorList>
    </citation>
    <scope>NUCLEOTIDE SEQUENCE [LARGE SCALE GENOMIC DNA]</scope>
    <source>
        <strain evidence="2 3">DAOM 227022</strain>
    </source>
</reference>
<accession>A0A397SEQ5</accession>
<sequence>MSNKLLSSQPKRILKLLQVLGIKEELEEDRKKYFNLTVFKEWEEAGKLFEEDEEVLCMKNEKNKVLHGANTQSVDNNTESKSVGTSKCVLTNEPEHKARNTFGFYFSEDHKA</sequence>
<keyword evidence="3" id="KW-1185">Reference proteome</keyword>
<protein>
    <submittedName>
        <fullName evidence="2">Uncharacterized protein</fullName>
    </submittedName>
</protein>
<organism evidence="2 3">
    <name type="scientific">Glomus cerebriforme</name>
    <dbReference type="NCBI Taxonomy" id="658196"/>
    <lineage>
        <taxon>Eukaryota</taxon>
        <taxon>Fungi</taxon>
        <taxon>Fungi incertae sedis</taxon>
        <taxon>Mucoromycota</taxon>
        <taxon>Glomeromycotina</taxon>
        <taxon>Glomeromycetes</taxon>
        <taxon>Glomerales</taxon>
        <taxon>Glomeraceae</taxon>
        <taxon>Glomus</taxon>
    </lineage>
</organism>
<dbReference type="AlphaFoldDB" id="A0A397SEQ5"/>